<protein>
    <recommendedName>
        <fullName evidence="9">Gustatory receptor</fullName>
    </recommendedName>
</protein>
<proteinExistence type="predicted"/>
<dbReference type="GO" id="GO:0005886">
    <property type="term" value="C:plasma membrane"/>
    <property type="evidence" value="ECO:0007669"/>
    <property type="project" value="UniProtKB-SubCell"/>
</dbReference>
<evidence type="ECO:0000313" key="8">
    <source>
        <dbReference type="Proteomes" id="UP000827092"/>
    </source>
</evidence>
<name>A0AAV6V1N9_9ARAC</name>
<dbReference type="AlphaFoldDB" id="A0AAV6V1N9"/>
<feature type="transmembrane region" description="Helical" evidence="6">
    <location>
        <begin position="325"/>
        <end position="343"/>
    </location>
</feature>
<feature type="transmembrane region" description="Helical" evidence="6">
    <location>
        <begin position="157"/>
        <end position="175"/>
    </location>
</feature>
<accession>A0AAV6V1N9</accession>
<comment type="subcellular location">
    <subcellularLocation>
        <location evidence="1">Cell membrane</location>
        <topology evidence="1">Multi-pass membrane protein</topology>
    </subcellularLocation>
</comment>
<evidence type="ECO:0008006" key="9">
    <source>
        <dbReference type="Google" id="ProtNLM"/>
    </source>
</evidence>
<feature type="transmembrane region" description="Helical" evidence="6">
    <location>
        <begin position="92"/>
        <end position="114"/>
    </location>
</feature>
<feature type="transmembrane region" description="Helical" evidence="6">
    <location>
        <begin position="243"/>
        <end position="271"/>
    </location>
</feature>
<dbReference type="InterPro" id="IPR013604">
    <property type="entry name" value="7TM_chemorcpt"/>
</dbReference>
<evidence type="ECO:0000256" key="6">
    <source>
        <dbReference type="SAM" id="Phobius"/>
    </source>
</evidence>
<keyword evidence="3 6" id="KW-0812">Transmembrane</keyword>
<dbReference type="Pfam" id="PF08395">
    <property type="entry name" value="7tm_7"/>
    <property type="match status" value="1"/>
</dbReference>
<evidence type="ECO:0000256" key="3">
    <source>
        <dbReference type="ARBA" id="ARBA00022692"/>
    </source>
</evidence>
<evidence type="ECO:0000256" key="4">
    <source>
        <dbReference type="ARBA" id="ARBA00022989"/>
    </source>
</evidence>
<evidence type="ECO:0000313" key="7">
    <source>
        <dbReference type="EMBL" id="KAG8190677.1"/>
    </source>
</evidence>
<keyword evidence="8" id="KW-1185">Reference proteome</keyword>
<sequence length="344" mass="40054">MDLITNQKELGTRGKVFLIAYNGLWVVDVTSIFMCFEISSVETFIFSVVSKLLSFVAWWTVYRKRLLIQNSVGRITFVSNTITTRVRCCSGIILRLCVGFLILIICLPSVYALLEGLNKDRQTYKRSCGFLSVGSDSIYFSAMSKFFWKLLNQHLDWSIHYAVAVLFCFCCKQLGSTIRKLCSKKHYFSTHRIWQRYYNIRKCLKEIEERYSFLVFVFIGRSFVEFFRVLTFIFNKDAVHVDFVFSVITCAYSLVILIVFISVVMSASHLLSDYRTLCERMIELPRDLYYSEEDFEASKLFMKLLDDKDTMTLTGWGLFQLKKNLFLTAAATLVSYGVLLLQFH</sequence>
<dbReference type="Proteomes" id="UP000827092">
    <property type="component" value="Unassembled WGS sequence"/>
</dbReference>
<feature type="transmembrane region" description="Helical" evidence="6">
    <location>
        <begin position="16"/>
        <end position="39"/>
    </location>
</feature>
<evidence type="ECO:0000256" key="1">
    <source>
        <dbReference type="ARBA" id="ARBA00004651"/>
    </source>
</evidence>
<feature type="transmembrane region" description="Helical" evidence="6">
    <location>
        <begin position="211"/>
        <end position="231"/>
    </location>
</feature>
<gene>
    <name evidence="7" type="ORF">JTE90_001286</name>
</gene>
<organism evidence="7 8">
    <name type="scientific">Oedothorax gibbosus</name>
    <dbReference type="NCBI Taxonomy" id="931172"/>
    <lineage>
        <taxon>Eukaryota</taxon>
        <taxon>Metazoa</taxon>
        <taxon>Ecdysozoa</taxon>
        <taxon>Arthropoda</taxon>
        <taxon>Chelicerata</taxon>
        <taxon>Arachnida</taxon>
        <taxon>Araneae</taxon>
        <taxon>Araneomorphae</taxon>
        <taxon>Entelegynae</taxon>
        <taxon>Araneoidea</taxon>
        <taxon>Linyphiidae</taxon>
        <taxon>Erigoninae</taxon>
        <taxon>Oedothorax</taxon>
    </lineage>
</organism>
<evidence type="ECO:0000256" key="5">
    <source>
        <dbReference type="ARBA" id="ARBA00023136"/>
    </source>
</evidence>
<keyword evidence="5 6" id="KW-0472">Membrane</keyword>
<keyword evidence="4 6" id="KW-1133">Transmembrane helix</keyword>
<reference evidence="7 8" key="1">
    <citation type="journal article" date="2022" name="Nat. Ecol. Evol.">
        <title>A masculinizing supergene underlies an exaggerated male reproductive morph in a spider.</title>
        <authorList>
            <person name="Hendrickx F."/>
            <person name="De Corte Z."/>
            <person name="Sonet G."/>
            <person name="Van Belleghem S.M."/>
            <person name="Kostlbacher S."/>
            <person name="Vangestel C."/>
        </authorList>
    </citation>
    <scope>NUCLEOTIDE SEQUENCE [LARGE SCALE GENOMIC DNA]</scope>
    <source>
        <strain evidence="7">W744_W776</strain>
    </source>
</reference>
<dbReference type="GO" id="GO:0050909">
    <property type="term" value="P:sensory perception of taste"/>
    <property type="evidence" value="ECO:0007669"/>
    <property type="project" value="InterPro"/>
</dbReference>
<evidence type="ECO:0000256" key="2">
    <source>
        <dbReference type="ARBA" id="ARBA00022475"/>
    </source>
</evidence>
<comment type="caution">
    <text evidence="7">The sequence shown here is derived from an EMBL/GenBank/DDBJ whole genome shotgun (WGS) entry which is preliminary data.</text>
</comment>
<keyword evidence="2" id="KW-1003">Cell membrane</keyword>
<feature type="transmembrane region" description="Helical" evidence="6">
    <location>
        <begin position="45"/>
        <end position="62"/>
    </location>
</feature>
<dbReference type="EMBL" id="JAFNEN010000177">
    <property type="protein sequence ID" value="KAG8190677.1"/>
    <property type="molecule type" value="Genomic_DNA"/>
</dbReference>